<reference evidence="4" key="1">
    <citation type="submission" date="2021-01" db="UniProtKB">
        <authorList>
            <consortium name="EnsemblPlants"/>
        </authorList>
    </citation>
    <scope>IDENTIFICATION</scope>
</reference>
<proteinExistence type="predicted"/>
<dbReference type="OMA" id="INGHWIA"/>
<keyword evidence="5" id="KW-1185">Reference proteome</keyword>
<dbReference type="InterPro" id="IPR050295">
    <property type="entry name" value="Plant_2OG-oxidoreductases"/>
</dbReference>
<dbReference type="Gramene" id="Kaladp0091s0067.1.v1.1">
    <property type="protein sequence ID" value="Kaladp0091s0067.1.v1.1"/>
    <property type="gene ID" value="Kaladp0091s0067.v1.1"/>
</dbReference>
<feature type="domain" description="Isopenicillin N synthase-like Fe(2+) 2OG dioxygenase" evidence="3">
    <location>
        <begin position="59"/>
        <end position="136"/>
    </location>
</feature>
<dbReference type="PANTHER" id="PTHR47991">
    <property type="entry name" value="OXOGLUTARATE/IRON-DEPENDENT DIOXYGENASE"/>
    <property type="match status" value="1"/>
</dbReference>
<keyword evidence="1" id="KW-0479">Metal-binding</keyword>
<evidence type="ECO:0000313" key="5">
    <source>
        <dbReference type="Proteomes" id="UP000594263"/>
    </source>
</evidence>
<name>A0A7N0UWN4_KALFE</name>
<dbReference type="SUPFAM" id="SSF51197">
    <property type="entry name" value="Clavaminate synthase-like"/>
    <property type="match status" value="1"/>
</dbReference>
<evidence type="ECO:0000313" key="4">
    <source>
        <dbReference type="EnsemblPlants" id="Kaladp0091s0067.1.v1.1"/>
    </source>
</evidence>
<dbReference type="Proteomes" id="UP000594263">
    <property type="component" value="Unplaced"/>
</dbReference>
<evidence type="ECO:0000256" key="2">
    <source>
        <dbReference type="ARBA" id="ARBA00023004"/>
    </source>
</evidence>
<evidence type="ECO:0000256" key="1">
    <source>
        <dbReference type="ARBA" id="ARBA00022723"/>
    </source>
</evidence>
<dbReference type="Pfam" id="PF03171">
    <property type="entry name" value="2OG-FeII_Oxy"/>
    <property type="match status" value="1"/>
</dbReference>
<dbReference type="Gene3D" id="2.60.120.330">
    <property type="entry name" value="B-lactam Antibiotic, Isopenicillin N Synthase, Chain"/>
    <property type="match status" value="1"/>
</dbReference>
<sequence>MLGLARGFFDQPLEENMKFCSNGAPEWLWDPTSFSSLVTYRNKGFDKKYISNVLGVQGQHLCVNYYPKALAPELSYGLPVHTDPNVLTIFLHNHSAPELHIFKDDKWLKFNPRPDSLVICIGDRLQALSGGRYKNPVS</sequence>
<organism evidence="4 5">
    <name type="scientific">Kalanchoe fedtschenkoi</name>
    <name type="common">Lavender scallops</name>
    <name type="synonym">South American air plant</name>
    <dbReference type="NCBI Taxonomy" id="63787"/>
    <lineage>
        <taxon>Eukaryota</taxon>
        <taxon>Viridiplantae</taxon>
        <taxon>Streptophyta</taxon>
        <taxon>Embryophyta</taxon>
        <taxon>Tracheophyta</taxon>
        <taxon>Spermatophyta</taxon>
        <taxon>Magnoliopsida</taxon>
        <taxon>eudicotyledons</taxon>
        <taxon>Gunneridae</taxon>
        <taxon>Pentapetalae</taxon>
        <taxon>Saxifragales</taxon>
        <taxon>Crassulaceae</taxon>
        <taxon>Kalanchoe</taxon>
    </lineage>
</organism>
<dbReference type="InterPro" id="IPR027443">
    <property type="entry name" value="IPNS-like_sf"/>
</dbReference>
<protein>
    <recommendedName>
        <fullName evidence="3">Isopenicillin N synthase-like Fe(2+) 2OG dioxygenase domain-containing protein</fullName>
    </recommendedName>
</protein>
<dbReference type="InterPro" id="IPR044861">
    <property type="entry name" value="IPNS-like_FE2OG_OXY"/>
</dbReference>
<dbReference type="GO" id="GO:0046872">
    <property type="term" value="F:metal ion binding"/>
    <property type="evidence" value="ECO:0007669"/>
    <property type="project" value="UniProtKB-KW"/>
</dbReference>
<dbReference type="AlphaFoldDB" id="A0A7N0UWN4"/>
<evidence type="ECO:0000259" key="3">
    <source>
        <dbReference type="Pfam" id="PF03171"/>
    </source>
</evidence>
<keyword evidence="2" id="KW-0408">Iron</keyword>
<dbReference type="EnsemblPlants" id="Kaladp0091s0067.1.v1.1">
    <property type="protein sequence ID" value="Kaladp0091s0067.1.v1.1"/>
    <property type="gene ID" value="Kaladp0091s0067.v1.1"/>
</dbReference>
<accession>A0A7N0UWN4</accession>